<evidence type="ECO:0000256" key="8">
    <source>
        <dbReference type="ARBA" id="ARBA00023110"/>
    </source>
</evidence>
<comment type="catalytic activity">
    <reaction evidence="2">
        <text>[protein]-peptidylproline (omega=180) = [protein]-peptidylproline (omega=0)</text>
        <dbReference type="Rhea" id="RHEA:16237"/>
        <dbReference type="Rhea" id="RHEA-COMP:10747"/>
        <dbReference type="Rhea" id="RHEA-COMP:10748"/>
        <dbReference type="ChEBI" id="CHEBI:83833"/>
        <dbReference type="ChEBI" id="CHEBI:83834"/>
        <dbReference type="EC" id="5.2.1.8"/>
    </reaction>
</comment>
<feature type="region of interest" description="Disordered" evidence="11">
    <location>
        <begin position="474"/>
        <end position="507"/>
    </location>
</feature>
<evidence type="ECO:0000313" key="13">
    <source>
        <dbReference type="EMBL" id="ANB12311.1"/>
    </source>
</evidence>
<evidence type="ECO:0000256" key="3">
    <source>
        <dbReference type="ARBA" id="ARBA00003697"/>
    </source>
</evidence>
<dbReference type="Gene3D" id="3.30.40.10">
    <property type="entry name" value="Zinc/RING finger domain, C3HC4 (zinc finger)"/>
    <property type="match status" value="1"/>
</dbReference>
<evidence type="ECO:0000256" key="1">
    <source>
        <dbReference type="ARBA" id="ARBA00000900"/>
    </source>
</evidence>
<comment type="subcellular location">
    <subcellularLocation>
        <location evidence="4">Nucleus</location>
    </subcellularLocation>
</comment>
<dbReference type="GO" id="GO:0061630">
    <property type="term" value="F:ubiquitin protein ligase activity"/>
    <property type="evidence" value="ECO:0007669"/>
    <property type="project" value="UniProtKB-EC"/>
</dbReference>
<dbReference type="EMBL" id="CP014501">
    <property type="protein sequence ID" value="ANB12311.1"/>
    <property type="molecule type" value="Genomic_DNA"/>
</dbReference>
<evidence type="ECO:0000256" key="10">
    <source>
        <dbReference type="ARBA" id="ARBA00023242"/>
    </source>
</evidence>
<dbReference type="KEGG" id="slb:AWJ20_560"/>
<evidence type="ECO:0000256" key="6">
    <source>
        <dbReference type="ARBA" id="ARBA00022679"/>
    </source>
</evidence>
<dbReference type="Gene3D" id="2.40.100.10">
    <property type="entry name" value="Cyclophilin-like"/>
    <property type="match status" value="1"/>
</dbReference>
<dbReference type="GeneID" id="30037606"/>
<dbReference type="Pfam" id="PF04641">
    <property type="entry name" value="Rtf2"/>
    <property type="match status" value="1"/>
</dbReference>
<dbReference type="RefSeq" id="XP_018734788.1">
    <property type="nucleotide sequence ID" value="XM_018882507.1"/>
</dbReference>
<organism evidence="13 14">
    <name type="scientific">Sugiyamaella lignohabitans</name>
    <dbReference type="NCBI Taxonomy" id="796027"/>
    <lineage>
        <taxon>Eukaryota</taxon>
        <taxon>Fungi</taxon>
        <taxon>Dikarya</taxon>
        <taxon>Ascomycota</taxon>
        <taxon>Saccharomycotina</taxon>
        <taxon>Dipodascomycetes</taxon>
        <taxon>Dipodascales</taxon>
        <taxon>Trichomonascaceae</taxon>
        <taxon>Sugiyamaella</taxon>
    </lineage>
</organism>
<dbReference type="InterPro" id="IPR029000">
    <property type="entry name" value="Cyclophilin-like_dom_sf"/>
</dbReference>
<reference evidence="13 14" key="1">
    <citation type="submission" date="2016-02" db="EMBL/GenBank/DDBJ databases">
        <title>Complete genome sequence and transcriptome regulation of the pentose utilising yeast Sugiyamaella lignohabitans.</title>
        <authorList>
            <person name="Bellasio M."/>
            <person name="Peymann A."/>
            <person name="Valli M."/>
            <person name="Sipitzky M."/>
            <person name="Graf A."/>
            <person name="Sauer M."/>
            <person name="Marx H."/>
            <person name="Mattanovich D."/>
        </authorList>
    </citation>
    <scope>NUCLEOTIDE SEQUENCE [LARGE SCALE GENOMIC DNA]</scope>
    <source>
        <strain evidence="13 14">CBS 10342</strain>
    </source>
</reference>
<evidence type="ECO:0000256" key="11">
    <source>
        <dbReference type="SAM" id="MobiDB-lite"/>
    </source>
</evidence>
<dbReference type="PANTHER" id="PTHR45625:SF1">
    <property type="entry name" value="RING-TYPE E3 UBIQUITIN-PROTEIN LIGASE PPIL2"/>
    <property type="match status" value="1"/>
</dbReference>
<evidence type="ECO:0000256" key="2">
    <source>
        <dbReference type="ARBA" id="ARBA00000971"/>
    </source>
</evidence>
<evidence type="ECO:0000256" key="5">
    <source>
        <dbReference type="ARBA" id="ARBA00007930"/>
    </source>
</evidence>
<dbReference type="InterPro" id="IPR044666">
    <property type="entry name" value="Cyclophilin_A-like"/>
</dbReference>
<dbReference type="PROSITE" id="PS50072">
    <property type="entry name" value="CSA_PPIASE_2"/>
    <property type="match status" value="1"/>
</dbReference>
<dbReference type="GO" id="GO:0071013">
    <property type="term" value="C:catalytic step 2 spliceosome"/>
    <property type="evidence" value="ECO:0007669"/>
    <property type="project" value="TreeGrafter"/>
</dbReference>
<evidence type="ECO:0000256" key="4">
    <source>
        <dbReference type="ARBA" id="ARBA00004123"/>
    </source>
</evidence>
<feature type="domain" description="PPIase cyclophilin-type" evidence="12">
    <location>
        <begin position="275"/>
        <end position="424"/>
    </location>
</feature>
<keyword evidence="9 13" id="KW-0413">Isomerase</keyword>
<dbReference type="InterPro" id="IPR013083">
    <property type="entry name" value="Znf_RING/FYVE/PHD"/>
</dbReference>
<feature type="compositionally biased region" description="Basic and acidic residues" evidence="11">
    <location>
        <begin position="435"/>
        <end position="447"/>
    </location>
</feature>
<evidence type="ECO:0000313" key="14">
    <source>
        <dbReference type="Proteomes" id="UP000189580"/>
    </source>
</evidence>
<dbReference type="Pfam" id="PF00160">
    <property type="entry name" value="Pro_isomerase"/>
    <property type="match status" value="1"/>
</dbReference>
<comment type="catalytic activity">
    <reaction evidence="1">
        <text>S-ubiquitinyl-[E2 ubiquitin-conjugating enzyme]-L-cysteine + [acceptor protein]-L-lysine = [E2 ubiquitin-conjugating enzyme]-L-cysteine + N(6)-ubiquitinyl-[acceptor protein]-L-lysine.</text>
        <dbReference type="EC" id="2.3.2.27"/>
    </reaction>
</comment>
<keyword evidence="6" id="KW-0808">Transferase</keyword>
<evidence type="ECO:0000256" key="7">
    <source>
        <dbReference type="ARBA" id="ARBA00022786"/>
    </source>
</evidence>
<keyword evidence="8" id="KW-0697">Rotamase</keyword>
<keyword evidence="14" id="KW-1185">Reference proteome</keyword>
<dbReference type="OrthoDB" id="193499at2759"/>
<feature type="region of interest" description="Disordered" evidence="11">
    <location>
        <begin position="172"/>
        <end position="213"/>
    </location>
</feature>
<feature type="compositionally biased region" description="Polar residues" evidence="11">
    <location>
        <begin position="498"/>
        <end position="507"/>
    </location>
</feature>
<sequence length="507" mass="55598">MGKNTDKLYITHSEWSSGGFSGSSGKSGSGLTTAVARTVSALPFWTCSISQQPIQKDAGMADIHGNVYDVRNILPYIRKNGVNPVTGEKMTNKDLIKLRIEVNNEGKYIDPMSFKEFQTLSKVVLIKPSGRVYFEDTVKEHNIQAKYMKDLVSDEDFTKADIIRLQGGVGISTKANQQPNGQSAAKSAAPSDRKSTSNVKGNGSILKTSEPSTSRITNKVITTSKPHSMLTTHHMASSLTSTAMDPSTKSTFTDIPIEKLLKQKKFLEPGYASIETSLGTLNIELYPKYSPKAVYNFVELAKQGYYNGIKFHRNIKHFMIQTGDPTGTGSGGRSAFPEGKPFADETNTPLKHDERGILSMANKGKNTNTSQFFITYRRTPHLDGKHTVFGKVVGGLSVLDDLERVPVTTNDVPTRTITMDSVKILVDPFAKGLYDEDQKPTETKQPSDDLDDTPWLQKKSLTADGSPVIGKYLKRAPATGAAPTPNDDESRRKRVKTNIANSSFAGW</sequence>
<dbReference type="SUPFAM" id="SSF50891">
    <property type="entry name" value="Cyclophilin-like"/>
    <property type="match status" value="1"/>
</dbReference>
<name>A0A167D018_9ASCO</name>
<evidence type="ECO:0000259" key="12">
    <source>
        <dbReference type="PROSITE" id="PS50072"/>
    </source>
</evidence>
<accession>A0A167D018</accession>
<dbReference type="FunFam" id="2.40.100.10:FF:000014">
    <property type="entry name" value="Peptidyl-prolyl cis-trans isomerase cyp65"/>
    <property type="match status" value="1"/>
</dbReference>
<feature type="compositionally biased region" description="Polar residues" evidence="11">
    <location>
        <begin position="196"/>
        <end position="213"/>
    </location>
</feature>
<dbReference type="Proteomes" id="UP000189580">
    <property type="component" value="Chromosome a"/>
</dbReference>
<dbReference type="PRINTS" id="PR00153">
    <property type="entry name" value="CSAPPISMRASE"/>
</dbReference>
<keyword evidence="10" id="KW-0539">Nucleus</keyword>
<proteinExistence type="inferred from homology"/>
<feature type="compositionally biased region" description="Polar residues" evidence="11">
    <location>
        <begin position="173"/>
        <end position="185"/>
    </location>
</feature>
<comment type="function">
    <text evidence="3">May catalyze the cis-trans isomerization of proline imidic peptide bonds in oligopeptides thereby assisting the folding of proteins. May also function as a chaperone, playing a role in intracellular transport of proteins. May also have a protein ubiquitin ligase activity acting as an E3 ubiquitin protein ligase or as a ubiquitin-ubiquitin ligase promoting elongation of ubiquitin chains on proteins.</text>
</comment>
<protein>
    <submittedName>
        <fullName evidence="13">Peptidylprolyl isomerase CPR2</fullName>
    </submittedName>
</protein>
<feature type="region of interest" description="Disordered" evidence="11">
    <location>
        <begin position="435"/>
        <end position="455"/>
    </location>
</feature>
<comment type="similarity">
    <text evidence="5">Belongs to the cyclophilin-type PPIase family. PPIL2 subfamily.</text>
</comment>
<evidence type="ECO:0000256" key="9">
    <source>
        <dbReference type="ARBA" id="ARBA00023235"/>
    </source>
</evidence>
<gene>
    <name evidence="13" type="primary">CPR2</name>
    <name evidence="13" type="ORF">AWJ20_560</name>
</gene>
<dbReference type="SUPFAM" id="SSF57850">
    <property type="entry name" value="RING/U-box"/>
    <property type="match status" value="1"/>
</dbReference>
<dbReference type="GO" id="GO:0003755">
    <property type="term" value="F:peptidyl-prolyl cis-trans isomerase activity"/>
    <property type="evidence" value="ECO:0007669"/>
    <property type="project" value="UniProtKB-KW"/>
</dbReference>
<keyword evidence="7" id="KW-0833">Ubl conjugation pathway</keyword>
<dbReference type="PANTHER" id="PTHR45625">
    <property type="entry name" value="PEPTIDYL-PROLYL CIS-TRANS ISOMERASE-RELATED"/>
    <property type="match status" value="1"/>
</dbReference>
<dbReference type="InterPro" id="IPR002130">
    <property type="entry name" value="Cyclophilin-type_PPIase_dom"/>
</dbReference>
<dbReference type="GO" id="GO:0000209">
    <property type="term" value="P:protein polyubiquitination"/>
    <property type="evidence" value="ECO:0007669"/>
    <property type="project" value="TreeGrafter"/>
</dbReference>
<dbReference type="AlphaFoldDB" id="A0A167D018"/>